<dbReference type="GO" id="GO:0016740">
    <property type="term" value="F:transferase activity"/>
    <property type="evidence" value="ECO:0007669"/>
    <property type="project" value="UniProtKB-KW"/>
</dbReference>
<gene>
    <name evidence="2" type="ORF">SSCSM1_197</name>
</gene>
<dbReference type="InterPro" id="IPR003696">
    <property type="entry name" value="Carbtransf_dom"/>
</dbReference>
<sequence>MNKKENYNVAALSCTGHEAGAAILRNGEIYEIILEERLSGKKRDNILYYVFESLKKFHDSHGLDEIILINGTDGEFDEMEDFLEKYKLHEIKRDIEYQEHHLYHASSGFYASGFEEAVCIVIDGWGADFRIPELMELAKIELTDEDKENTKKWSDIMFLESTSIYEAQYPHDFKPLWKNFIVPAPSPRGFIEVNFPNDFFEMLTKNEIIDVNSCYDIGIMYGTVTYHIGYHRDECGKTMGLAAYGNHNEDFPSFILDNGMANMNVFYSNRLFNTTNFPQLRHHDDFQKKADLAWEIQDCMEHVLKMRVQQVLEMKPETKNIVFSGGCALNICANSVIQEEFPDINFFIDPIAGDACQSFGAAKLFHHERTQSEEIKPLNSIYHGKIPPSKEIIKKQIEIEVARYNSLGYN</sequence>
<keyword evidence="3" id="KW-1185">Reference proteome</keyword>
<dbReference type="PANTHER" id="PTHR34847">
    <property type="entry name" value="NODULATION PROTEIN U"/>
    <property type="match status" value="1"/>
</dbReference>
<keyword evidence="2" id="KW-0808">Transferase</keyword>
<evidence type="ECO:0000313" key="3">
    <source>
        <dbReference type="Proteomes" id="UP000515683"/>
    </source>
</evidence>
<evidence type="ECO:0000259" key="1">
    <source>
        <dbReference type="Pfam" id="PF02543"/>
    </source>
</evidence>
<dbReference type="SUPFAM" id="SSF53067">
    <property type="entry name" value="Actin-like ATPase domain"/>
    <property type="match status" value="1"/>
</dbReference>
<dbReference type="Proteomes" id="UP000515683">
    <property type="component" value="Segment"/>
</dbReference>
<name>A0A6M2ZHQ4_9CAUD</name>
<evidence type="ECO:0000313" key="2">
    <source>
        <dbReference type="EMBL" id="QFG06460.1"/>
    </source>
</evidence>
<dbReference type="PANTHER" id="PTHR34847:SF1">
    <property type="entry name" value="NODULATION PROTEIN U"/>
    <property type="match status" value="1"/>
</dbReference>
<dbReference type="CDD" id="cd24033">
    <property type="entry name" value="ASKHA_NBD_NodU_CmcH-like_N"/>
    <property type="match status" value="1"/>
</dbReference>
<feature type="domain" description="Carbamoyltransferase" evidence="1">
    <location>
        <begin position="91"/>
        <end position="362"/>
    </location>
</feature>
<organism evidence="2 3">
    <name type="scientific">Synechococcus phage S-SCSM1</name>
    <dbReference type="NCBI Taxonomy" id="2588487"/>
    <lineage>
        <taxon>Viruses</taxon>
        <taxon>Duplodnaviria</taxon>
        <taxon>Heunggongvirae</taxon>
        <taxon>Uroviricota</taxon>
        <taxon>Caudoviricetes</taxon>
        <taxon>Pantevenvirales</taxon>
        <taxon>Kyanoviridae</taxon>
        <taxon>Zhoulongquanvirus</taxon>
        <taxon>Zhoulongquanvirus esscess</taxon>
    </lineage>
</organism>
<dbReference type="Pfam" id="PF02543">
    <property type="entry name" value="Carbam_trans_N"/>
    <property type="match status" value="1"/>
</dbReference>
<accession>A0A6M2ZHQ4</accession>
<dbReference type="EMBL" id="MK867354">
    <property type="protein sequence ID" value="QFG06460.1"/>
    <property type="molecule type" value="Genomic_DNA"/>
</dbReference>
<dbReference type="InterPro" id="IPR043129">
    <property type="entry name" value="ATPase_NBD"/>
</dbReference>
<dbReference type="Gene3D" id="3.30.420.40">
    <property type="match status" value="1"/>
</dbReference>
<proteinExistence type="predicted"/>
<protein>
    <submittedName>
        <fullName evidence="2">Carbamoyl transferase</fullName>
    </submittedName>
</protein>
<dbReference type="InterPro" id="IPR051338">
    <property type="entry name" value="NodU/CmcH_Carbamoyltrnsfr"/>
</dbReference>
<reference evidence="2" key="1">
    <citation type="submission" date="2019-04" db="EMBL/GenBank/DDBJ databases">
        <title>Genomic and proteomic characterization of cyanophage S-SCSM1 provides new insights into understanding the viral gene diversity and phage-host interactions.</title>
        <authorList>
            <person name="Wang Q."/>
            <person name="Xu Y."/>
            <person name="Jiao N."/>
            <person name="Zhang R."/>
        </authorList>
    </citation>
    <scope>NUCLEOTIDE SEQUENCE [LARGE SCALE GENOMIC DNA]</scope>
</reference>